<name>A0A8C0WAE2_CASCN</name>
<feature type="region of interest" description="Disordered" evidence="1">
    <location>
        <begin position="1"/>
        <end position="20"/>
    </location>
</feature>
<reference evidence="2" key="1">
    <citation type="submission" date="2023-09" db="UniProtKB">
        <authorList>
            <consortium name="Ensembl"/>
        </authorList>
    </citation>
    <scope>IDENTIFICATION</scope>
</reference>
<sequence>MYQTNMPVSTDGNESTSDSSFSLRYCSLTKATALTYAQEKHEYKILNRWIELIPYLHQYIITKRFYDEKKQHKVYCSNDLLAGLFGLGHFPGTYCV</sequence>
<evidence type="ECO:0000313" key="2">
    <source>
        <dbReference type="Ensembl" id="ENSCCNP00000008347.1"/>
    </source>
</evidence>
<dbReference type="AlphaFoldDB" id="A0A8C0WAE2"/>
<evidence type="ECO:0000256" key="1">
    <source>
        <dbReference type="SAM" id="MobiDB-lite"/>
    </source>
</evidence>
<dbReference type="SUPFAM" id="SSF47592">
    <property type="entry name" value="SWIB/MDM2 domain"/>
    <property type="match status" value="1"/>
</dbReference>
<accession>A0A8C0WAE2</accession>
<organism evidence="2">
    <name type="scientific">Castor canadensis</name>
    <name type="common">American beaver</name>
    <dbReference type="NCBI Taxonomy" id="51338"/>
    <lineage>
        <taxon>Eukaryota</taxon>
        <taxon>Metazoa</taxon>
        <taxon>Chordata</taxon>
        <taxon>Craniata</taxon>
        <taxon>Vertebrata</taxon>
        <taxon>Euteleostomi</taxon>
        <taxon>Mammalia</taxon>
        <taxon>Eutheria</taxon>
        <taxon>Euarchontoglires</taxon>
        <taxon>Glires</taxon>
        <taxon>Rodentia</taxon>
        <taxon>Castorimorpha</taxon>
        <taxon>Castoridae</taxon>
        <taxon>Castor</taxon>
    </lineage>
</organism>
<dbReference type="Ensembl" id="ENSCCNT00000011018.1">
    <property type="protein sequence ID" value="ENSCCNP00000008347.1"/>
    <property type="gene ID" value="ENSCCNG00000008858.1"/>
</dbReference>
<dbReference type="Gene3D" id="1.10.245.10">
    <property type="entry name" value="SWIB/MDM2 domain"/>
    <property type="match status" value="1"/>
</dbReference>
<dbReference type="InterPro" id="IPR036885">
    <property type="entry name" value="SWIB_MDM2_dom_sf"/>
</dbReference>
<protein>
    <submittedName>
        <fullName evidence="2">Uncharacterized protein</fullName>
    </submittedName>
</protein>
<proteinExistence type="predicted"/>